<accession>A0A511MNJ4</accession>
<keyword evidence="2" id="KW-0812">Transmembrane</keyword>
<evidence type="ECO:0000313" key="4">
    <source>
        <dbReference type="Proteomes" id="UP000321424"/>
    </source>
</evidence>
<reference evidence="3 4" key="1">
    <citation type="submission" date="2019-07" db="EMBL/GenBank/DDBJ databases">
        <title>Whole genome shotgun sequence of Nocardia ninae NBRC 108245.</title>
        <authorList>
            <person name="Hosoyama A."/>
            <person name="Uohara A."/>
            <person name="Ohji S."/>
            <person name="Ichikawa N."/>
        </authorList>
    </citation>
    <scope>NUCLEOTIDE SEQUENCE [LARGE SCALE GENOMIC DNA]</scope>
    <source>
        <strain evidence="3 4">NBRC 108245</strain>
    </source>
</reference>
<keyword evidence="2" id="KW-1133">Transmembrane helix</keyword>
<dbReference type="RefSeq" id="WP_147139617.1">
    <property type="nucleotide sequence ID" value="NZ_BJXA01000064.1"/>
</dbReference>
<feature type="region of interest" description="Disordered" evidence="1">
    <location>
        <begin position="1"/>
        <end position="30"/>
    </location>
</feature>
<feature type="transmembrane region" description="Helical" evidence="2">
    <location>
        <begin position="222"/>
        <end position="239"/>
    </location>
</feature>
<dbReference type="AlphaFoldDB" id="A0A511MNJ4"/>
<dbReference type="OrthoDB" id="3694627at2"/>
<feature type="transmembrane region" description="Helical" evidence="2">
    <location>
        <begin position="245"/>
        <end position="267"/>
    </location>
</feature>
<dbReference type="EMBL" id="BJXA01000064">
    <property type="protein sequence ID" value="GEM42184.1"/>
    <property type="molecule type" value="Genomic_DNA"/>
</dbReference>
<evidence type="ECO:0000256" key="2">
    <source>
        <dbReference type="SAM" id="Phobius"/>
    </source>
</evidence>
<feature type="transmembrane region" description="Helical" evidence="2">
    <location>
        <begin position="302"/>
        <end position="320"/>
    </location>
</feature>
<evidence type="ECO:0000313" key="3">
    <source>
        <dbReference type="EMBL" id="GEM42184.1"/>
    </source>
</evidence>
<organism evidence="3 4">
    <name type="scientific">Nocardia ninae NBRC 108245</name>
    <dbReference type="NCBI Taxonomy" id="1210091"/>
    <lineage>
        <taxon>Bacteria</taxon>
        <taxon>Bacillati</taxon>
        <taxon>Actinomycetota</taxon>
        <taxon>Actinomycetes</taxon>
        <taxon>Mycobacteriales</taxon>
        <taxon>Nocardiaceae</taxon>
        <taxon>Nocardia</taxon>
    </lineage>
</organism>
<gene>
    <name evidence="3" type="ORF">NN4_67030</name>
</gene>
<dbReference type="Proteomes" id="UP000321424">
    <property type="component" value="Unassembled WGS sequence"/>
</dbReference>
<feature type="transmembrane region" description="Helical" evidence="2">
    <location>
        <begin position="332"/>
        <end position="352"/>
    </location>
</feature>
<feature type="transmembrane region" description="Helical" evidence="2">
    <location>
        <begin position="279"/>
        <end position="296"/>
    </location>
</feature>
<keyword evidence="4" id="KW-1185">Reference proteome</keyword>
<comment type="caution">
    <text evidence="3">The sequence shown here is derived from an EMBL/GenBank/DDBJ whole genome shotgun (WGS) entry which is preliminary data.</text>
</comment>
<sequence length="391" mass="41887">MKQNRKTQRRRPAQGERRRAMATAPAGSTGRDRLVLAAETPTEFIALLRRIQKASGLTPGQVAAYTGIPRSTAYHFISPKNTALPSNGAQVEAFLRGCRLSEDQIQAVLRIWTKLSGLPIAPAPRASLETSSQVPEVRLRRDGRSDAEMSLAAENYIQEVMRGPRIQWVGPDFGGAGARMPVDVPTVERQGGNINIVYTIGDKQGTLSARTLPRTGRFRRDVLVLMVVALYPVAATMFLGPPRTATMYTVFFTLALIGLLVGVFPWWGKLPATVAPQRFTVSALLGAGAGLLTWHAIGLAFIGLLTGFIIFAAAPMWFATMEATWTAPFISTRAIVTIVVAAWFGIITGGLIITTGGAPAGAILAGALALAAVLMETAARTMPLRETAAMH</sequence>
<proteinExistence type="predicted"/>
<keyword evidence="2" id="KW-0472">Membrane</keyword>
<feature type="compositionally biased region" description="Basic residues" evidence="1">
    <location>
        <begin position="1"/>
        <end position="12"/>
    </location>
</feature>
<protein>
    <submittedName>
        <fullName evidence="3">Uncharacterized protein</fullName>
    </submittedName>
</protein>
<feature type="transmembrane region" description="Helical" evidence="2">
    <location>
        <begin position="358"/>
        <end position="375"/>
    </location>
</feature>
<evidence type="ECO:0000256" key="1">
    <source>
        <dbReference type="SAM" id="MobiDB-lite"/>
    </source>
</evidence>
<name>A0A511MNJ4_9NOCA</name>